<keyword evidence="1" id="KW-0805">Transcription regulation</keyword>
<dbReference type="GO" id="GO:0003677">
    <property type="term" value="F:DNA binding"/>
    <property type="evidence" value="ECO:0007669"/>
    <property type="project" value="UniProtKB-KW"/>
</dbReference>
<dbReference type="InterPro" id="IPR005471">
    <property type="entry name" value="Tscrpt_reg_IclR_N"/>
</dbReference>
<dbReference type="Gene3D" id="3.30.450.40">
    <property type="match status" value="1"/>
</dbReference>
<keyword evidence="8" id="KW-1185">Reference proteome</keyword>
<dbReference type="EMBL" id="WEGK01000010">
    <property type="protein sequence ID" value="MQY21615.1"/>
    <property type="molecule type" value="Genomic_DNA"/>
</dbReference>
<evidence type="ECO:0000313" key="8">
    <source>
        <dbReference type="Proteomes" id="UP000438448"/>
    </source>
</evidence>
<dbReference type="Gene3D" id="1.10.10.10">
    <property type="entry name" value="Winged helix-like DNA-binding domain superfamily/Winged helix DNA-binding domain"/>
    <property type="match status" value="1"/>
</dbReference>
<keyword evidence="2" id="KW-0238">DNA-binding</keyword>
<dbReference type="PANTHER" id="PTHR30136:SF24">
    <property type="entry name" value="HTH-TYPE TRANSCRIPTIONAL REPRESSOR ALLR"/>
    <property type="match status" value="1"/>
</dbReference>
<dbReference type="Pfam" id="PF01614">
    <property type="entry name" value="IclR_C"/>
    <property type="match status" value="1"/>
</dbReference>
<evidence type="ECO:0000256" key="2">
    <source>
        <dbReference type="ARBA" id="ARBA00023125"/>
    </source>
</evidence>
<proteinExistence type="predicted"/>
<evidence type="ECO:0000256" key="3">
    <source>
        <dbReference type="ARBA" id="ARBA00023163"/>
    </source>
</evidence>
<dbReference type="PROSITE" id="PS51078">
    <property type="entry name" value="ICLR_ED"/>
    <property type="match status" value="1"/>
</dbReference>
<sequence length="285" mass="30587">MARNSNGESAFSRTVRVLEAFGPRTPALTVSELSRRTGISMPTVSRLVSELIEHGWLVRDAERSVRVGVRMWELASRAAPAVELCRVAQPYAVELLGSVGHHVQISVRQGRDMVVVERLSALDAVHSNGRYADRLPLLASAPGLVLLAHTSPEFQESLLTEDPSGRSATDPALLRRRLNEIRSTGCAYCPGMPDPDVTVIAVPLRAPGGRVMAALSVAVPNGERARGALAAVSRTGARISQAYAERNHANATAPAHRHSGEGRRTVSHNRPVPVPHTRRSTGPIG</sequence>
<dbReference type="GO" id="GO:0003700">
    <property type="term" value="F:DNA-binding transcription factor activity"/>
    <property type="evidence" value="ECO:0007669"/>
    <property type="project" value="TreeGrafter"/>
</dbReference>
<dbReference type="OrthoDB" id="60629at2"/>
<dbReference type="RefSeq" id="WP_153412508.1">
    <property type="nucleotide sequence ID" value="NZ_WEGK01000010.1"/>
</dbReference>
<dbReference type="Pfam" id="PF09339">
    <property type="entry name" value="HTH_IclR"/>
    <property type="match status" value="1"/>
</dbReference>
<dbReference type="InterPro" id="IPR029016">
    <property type="entry name" value="GAF-like_dom_sf"/>
</dbReference>
<keyword evidence="3" id="KW-0804">Transcription</keyword>
<dbReference type="InterPro" id="IPR014757">
    <property type="entry name" value="Tscrpt_reg_IclR_C"/>
</dbReference>
<evidence type="ECO:0000313" key="7">
    <source>
        <dbReference type="EMBL" id="MQY21615.1"/>
    </source>
</evidence>
<feature type="domain" description="HTH iclR-type" evidence="5">
    <location>
        <begin position="8"/>
        <end position="69"/>
    </location>
</feature>
<dbReference type="PANTHER" id="PTHR30136">
    <property type="entry name" value="HELIX-TURN-HELIX TRANSCRIPTIONAL REGULATOR, ICLR FAMILY"/>
    <property type="match status" value="1"/>
</dbReference>
<dbReference type="SUPFAM" id="SSF46785">
    <property type="entry name" value="Winged helix' DNA-binding domain"/>
    <property type="match status" value="1"/>
</dbReference>
<feature type="domain" description="IclR-ED" evidence="6">
    <location>
        <begin position="70"/>
        <end position="245"/>
    </location>
</feature>
<dbReference type="Proteomes" id="UP000438448">
    <property type="component" value="Unassembled WGS sequence"/>
</dbReference>
<accession>A0A7K0D788</accession>
<evidence type="ECO:0000256" key="1">
    <source>
        <dbReference type="ARBA" id="ARBA00023015"/>
    </source>
</evidence>
<evidence type="ECO:0000259" key="6">
    <source>
        <dbReference type="PROSITE" id="PS51078"/>
    </source>
</evidence>
<protein>
    <recommendedName>
        <fullName evidence="9">IclR family transcriptional regulator</fullName>
    </recommendedName>
</protein>
<feature type="region of interest" description="Disordered" evidence="4">
    <location>
        <begin position="247"/>
        <end position="285"/>
    </location>
</feature>
<reference evidence="7 8" key="1">
    <citation type="submission" date="2019-10" db="EMBL/GenBank/DDBJ databases">
        <title>Nocardia macrotermitis sp. nov. and Nocardia aurantia sp. nov., isolated from the gut of fungus growing-termite Macrotermes natalensis.</title>
        <authorList>
            <person name="Benndorf R."/>
            <person name="Schwitalla J."/>
            <person name="Martin K."/>
            <person name="De Beer W."/>
            <person name="Kaster A.-K."/>
            <person name="Vollmers J."/>
            <person name="Poulsen M."/>
            <person name="Beemelmanns C."/>
        </authorList>
    </citation>
    <scope>NUCLEOTIDE SEQUENCE [LARGE SCALE GENOMIC DNA]</scope>
    <source>
        <strain evidence="7 8">RB20</strain>
    </source>
</reference>
<gene>
    <name evidence="7" type="ORF">NRB20_47280</name>
</gene>
<dbReference type="SMART" id="SM00346">
    <property type="entry name" value="HTH_ICLR"/>
    <property type="match status" value="1"/>
</dbReference>
<dbReference type="AlphaFoldDB" id="A0A7K0D788"/>
<dbReference type="SUPFAM" id="SSF55781">
    <property type="entry name" value="GAF domain-like"/>
    <property type="match status" value="1"/>
</dbReference>
<evidence type="ECO:0008006" key="9">
    <source>
        <dbReference type="Google" id="ProtNLM"/>
    </source>
</evidence>
<name>A0A7K0D788_9NOCA</name>
<dbReference type="InterPro" id="IPR050707">
    <property type="entry name" value="HTH_MetabolicPath_Reg"/>
</dbReference>
<dbReference type="PROSITE" id="PS51077">
    <property type="entry name" value="HTH_ICLR"/>
    <property type="match status" value="1"/>
</dbReference>
<dbReference type="GO" id="GO:0045892">
    <property type="term" value="P:negative regulation of DNA-templated transcription"/>
    <property type="evidence" value="ECO:0007669"/>
    <property type="project" value="TreeGrafter"/>
</dbReference>
<comment type="caution">
    <text evidence="7">The sequence shown here is derived from an EMBL/GenBank/DDBJ whole genome shotgun (WGS) entry which is preliminary data.</text>
</comment>
<organism evidence="7 8">
    <name type="scientific">Nocardia macrotermitis</name>
    <dbReference type="NCBI Taxonomy" id="2585198"/>
    <lineage>
        <taxon>Bacteria</taxon>
        <taxon>Bacillati</taxon>
        <taxon>Actinomycetota</taxon>
        <taxon>Actinomycetes</taxon>
        <taxon>Mycobacteriales</taxon>
        <taxon>Nocardiaceae</taxon>
        <taxon>Nocardia</taxon>
    </lineage>
</organism>
<evidence type="ECO:0000259" key="5">
    <source>
        <dbReference type="PROSITE" id="PS51077"/>
    </source>
</evidence>
<dbReference type="InterPro" id="IPR036388">
    <property type="entry name" value="WH-like_DNA-bd_sf"/>
</dbReference>
<dbReference type="InterPro" id="IPR036390">
    <property type="entry name" value="WH_DNA-bd_sf"/>
</dbReference>
<evidence type="ECO:0000256" key="4">
    <source>
        <dbReference type="SAM" id="MobiDB-lite"/>
    </source>
</evidence>